<evidence type="ECO:0000313" key="8">
    <source>
        <dbReference type="EMBL" id="GGF60162.1"/>
    </source>
</evidence>
<comment type="function">
    <text evidence="6">Toxic component of a toxin-antitoxin (TA) system. An RNase.</text>
</comment>
<evidence type="ECO:0000256" key="5">
    <source>
        <dbReference type="ARBA" id="ARBA00022842"/>
    </source>
</evidence>
<evidence type="ECO:0000256" key="3">
    <source>
        <dbReference type="ARBA" id="ARBA00022723"/>
    </source>
</evidence>
<dbReference type="GO" id="GO:0016787">
    <property type="term" value="F:hydrolase activity"/>
    <property type="evidence" value="ECO:0007669"/>
    <property type="project" value="UniProtKB-KW"/>
</dbReference>
<protein>
    <recommendedName>
        <fullName evidence="6">Ribonuclease VapC</fullName>
        <shortName evidence="6">RNase VapC</shortName>
        <ecNumber evidence="6">3.1.-.-</ecNumber>
    </recommendedName>
    <alternativeName>
        <fullName evidence="6">Toxin VapC</fullName>
    </alternativeName>
</protein>
<sequence length="137" mass="14467">MSPATCDTSVLVPALLSWHQHHAAARAALAGGLTVLPGHVLLETYSVLTRLPAPHRISPSDARTALASLEARPLLLPPERHVHLIGQLARVGLGGGAVYDALVAATALEHEVELLTLDRRAVRAYEVVGAAFRVVQA</sequence>
<keyword evidence="9" id="KW-1185">Reference proteome</keyword>
<dbReference type="RefSeq" id="WP_188432193.1">
    <property type="nucleotide sequence ID" value="NZ_BAABKH010000004.1"/>
</dbReference>
<comment type="cofactor">
    <cofactor evidence="6">
        <name>Mg(2+)</name>
        <dbReference type="ChEBI" id="CHEBI:18420"/>
    </cofactor>
</comment>
<proteinExistence type="inferred from homology"/>
<reference evidence="8" key="1">
    <citation type="journal article" date="2014" name="Int. J. Syst. Evol. Microbiol.">
        <title>Complete genome sequence of Corynebacterium casei LMG S-19264T (=DSM 44701T), isolated from a smear-ripened cheese.</title>
        <authorList>
            <consortium name="US DOE Joint Genome Institute (JGI-PGF)"/>
            <person name="Walter F."/>
            <person name="Albersmeier A."/>
            <person name="Kalinowski J."/>
            <person name="Ruckert C."/>
        </authorList>
    </citation>
    <scope>NUCLEOTIDE SEQUENCE</scope>
    <source>
        <strain evidence="8">CGMCC 1.12160</strain>
    </source>
</reference>
<evidence type="ECO:0000313" key="9">
    <source>
        <dbReference type="Proteomes" id="UP000605670"/>
    </source>
</evidence>
<evidence type="ECO:0000256" key="6">
    <source>
        <dbReference type="HAMAP-Rule" id="MF_00265"/>
    </source>
</evidence>
<dbReference type="GO" id="GO:0004540">
    <property type="term" value="F:RNA nuclease activity"/>
    <property type="evidence" value="ECO:0007669"/>
    <property type="project" value="InterPro"/>
</dbReference>
<dbReference type="SUPFAM" id="SSF88723">
    <property type="entry name" value="PIN domain-like"/>
    <property type="match status" value="1"/>
</dbReference>
<dbReference type="EMBL" id="BMEM01000007">
    <property type="protein sequence ID" value="GGF60162.1"/>
    <property type="molecule type" value="Genomic_DNA"/>
</dbReference>
<dbReference type="GO" id="GO:0090729">
    <property type="term" value="F:toxin activity"/>
    <property type="evidence" value="ECO:0007669"/>
    <property type="project" value="UniProtKB-KW"/>
</dbReference>
<dbReference type="Pfam" id="PF01850">
    <property type="entry name" value="PIN"/>
    <property type="match status" value="1"/>
</dbReference>
<feature type="binding site" evidence="6">
    <location>
        <position position="7"/>
    </location>
    <ligand>
        <name>Mg(2+)</name>
        <dbReference type="ChEBI" id="CHEBI:18420"/>
    </ligand>
</feature>
<feature type="binding site" evidence="6">
    <location>
        <position position="100"/>
    </location>
    <ligand>
        <name>Mg(2+)</name>
        <dbReference type="ChEBI" id="CHEBI:18420"/>
    </ligand>
</feature>
<accession>A0A917BWJ3</accession>
<comment type="caution">
    <text evidence="8">The sequence shown here is derived from an EMBL/GenBank/DDBJ whole genome shotgun (WGS) entry which is preliminary data.</text>
</comment>
<dbReference type="HAMAP" id="MF_00265">
    <property type="entry name" value="VapC_Nob1"/>
    <property type="match status" value="1"/>
</dbReference>
<keyword evidence="6" id="KW-0800">Toxin</keyword>
<dbReference type="InterPro" id="IPR029060">
    <property type="entry name" value="PIN-like_dom_sf"/>
</dbReference>
<dbReference type="InterPro" id="IPR022907">
    <property type="entry name" value="VapC_family"/>
</dbReference>
<dbReference type="InterPro" id="IPR002716">
    <property type="entry name" value="PIN_dom"/>
</dbReference>
<evidence type="ECO:0000256" key="4">
    <source>
        <dbReference type="ARBA" id="ARBA00022801"/>
    </source>
</evidence>
<reference evidence="8" key="2">
    <citation type="submission" date="2020-09" db="EMBL/GenBank/DDBJ databases">
        <authorList>
            <person name="Sun Q."/>
            <person name="Zhou Y."/>
        </authorList>
    </citation>
    <scope>NUCLEOTIDE SEQUENCE</scope>
    <source>
        <strain evidence="8">CGMCC 1.12160</strain>
    </source>
</reference>
<dbReference type="EC" id="3.1.-.-" evidence="6"/>
<comment type="similarity">
    <text evidence="6">Belongs to the PINc/VapC protein family.</text>
</comment>
<name>A0A917BWJ3_9MICO</name>
<evidence type="ECO:0000256" key="1">
    <source>
        <dbReference type="ARBA" id="ARBA00022649"/>
    </source>
</evidence>
<dbReference type="AlphaFoldDB" id="A0A917BWJ3"/>
<evidence type="ECO:0000259" key="7">
    <source>
        <dbReference type="Pfam" id="PF01850"/>
    </source>
</evidence>
<keyword evidence="5 6" id="KW-0460">Magnesium</keyword>
<evidence type="ECO:0000256" key="2">
    <source>
        <dbReference type="ARBA" id="ARBA00022722"/>
    </source>
</evidence>
<dbReference type="Gene3D" id="3.40.50.1010">
    <property type="entry name" value="5'-nuclease"/>
    <property type="match status" value="1"/>
</dbReference>
<keyword evidence="1 6" id="KW-1277">Toxin-antitoxin system</keyword>
<gene>
    <name evidence="8" type="primary">vapc27</name>
    <name evidence="6" type="synonym">vapC</name>
    <name evidence="8" type="ORF">GCM10011366_30000</name>
</gene>
<dbReference type="Proteomes" id="UP000605670">
    <property type="component" value="Unassembled WGS sequence"/>
</dbReference>
<keyword evidence="4 6" id="KW-0378">Hydrolase</keyword>
<keyword evidence="3 6" id="KW-0479">Metal-binding</keyword>
<feature type="domain" description="PIN" evidence="7">
    <location>
        <begin position="6"/>
        <end position="125"/>
    </location>
</feature>
<keyword evidence="2 6" id="KW-0540">Nuclease</keyword>
<dbReference type="GO" id="GO:0000287">
    <property type="term" value="F:magnesium ion binding"/>
    <property type="evidence" value="ECO:0007669"/>
    <property type="project" value="UniProtKB-UniRule"/>
</dbReference>
<organism evidence="8 9">
    <name type="scientific">Ornithinimicrobium tianjinense</name>
    <dbReference type="NCBI Taxonomy" id="1195761"/>
    <lineage>
        <taxon>Bacteria</taxon>
        <taxon>Bacillati</taxon>
        <taxon>Actinomycetota</taxon>
        <taxon>Actinomycetes</taxon>
        <taxon>Micrococcales</taxon>
        <taxon>Ornithinimicrobiaceae</taxon>
        <taxon>Ornithinimicrobium</taxon>
    </lineage>
</organism>